<feature type="transmembrane region" description="Helical" evidence="2">
    <location>
        <begin position="1505"/>
        <end position="1525"/>
    </location>
</feature>
<keyword evidence="2" id="KW-1133">Transmembrane helix</keyword>
<feature type="chain" id="PRO_5040929488" description="Tyrosine-protein kinase ephrin type A/B receptor-like domain-containing protein" evidence="3">
    <location>
        <begin position="21"/>
        <end position="1762"/>
    </location>
</feature>
<keyword evidence="6" id="KW-1185">Reference proteome</keyword>
<dbReference type="InterPro" id="IPR011641">
    <property type="entry name" value="Tyr-kin_ephrin_A/B_rcpt-like"/>
</dbReference>
<feature type="transmembrane region" description="Helical" evidence="2">
    <location>
        <begin position="1419"/>
        <end position="1444"/>
    </location>
</feature>
<organism evidence="5 6">
    <name type="scientific">Triparma laevis f. longispina</name>
    <dbReference type="NCBI Taxonomy" id="1714387"/>
    <lineage>
        <taxon>Eukaryota</taxon>
        <taxon>Sar</taxon>
        <taxon>Stramenopiles</taxon>
        <taxon>Ochrophyta</taxon>
        <taxon>Bolidophyceae</taxon>
        <taxon>Parmales</taxon>
        <taxon>Triparmaceae</taxon>
        <taxon>Triparma</taxon>
    </lineage>
</organism>
<gene>
    <name evidence="5" type="ORF">TrLO_g2112</name>
</gene>
<dbReference type="Proteomes" id="UP001165122">
    <property type="component" value="Unassembled WGS sequence"/>
</dbReference>
<proteinExistence type="predicted"/>
<keyword evidence="2" id="KW-0472">Membrane</keyword>
<accession>A0A9W7FKU8</accession>
<feature type="signal peptide" evidence="3">
    <location>
        <begin position="1"/>
        <end position="20"/>
    </location>
</feature>
<sequence>MNPLRLLLLLLLLHLPTTAPSPIPPHHEWRFQNCVTGNSVMDTGSLQEVGATPHGGDGAGGNPVCGTNGARFDGVDDFYNFGAAPDWTWGGSFSMAVYIKYDRFTVGHGMIFDFGTEDGTYTDEDGNSVSADSVMLYDIAGDDSWDNSRIAFQIDGGPGEGYKYTSEGNFEELTWTHIVLTVKDNTMRTYKNGVKVDENLDGWEPRSINRRQSAIGTWNGGVNPDYFFDGTIGYMQMWYDVELTQSEITELYDPHNHAHHFWDFRGCFTGSPVIDEMTGDLAATPINSALCSSEGMIFDGVNDYVDLDWWGWGGAVSIEIYFKFNEFQSYSTLFHLGGTPVDGGGYYDDSIMVYTYESEPDLMQWLVYEGEEYSAMYSSFQSNLYPERMTMLTTQWTQLVFTVDGENGDAKVYRDGELDASKSGGKVPKYANRNAPSLGSYSEGSGGFFKGTIGYFKVSHVELSASSIREQYYCPSGYFGSKPAGCTVCPTGKYSGYPSTLSCFDCEAGKSTTTGTDAEDHDSPTDCADCSAGGYSSAGSQCTVCPSGKYSGSAGSASCAVCPSGTYLSDQATSPSLHNSVSSCRACSAGKKLSDNGSDASYHDHPDDCVACTPGSYAGSGAPSCIECEAGKSSPAGASACSTCPSGYVCGETNEPCGAGLYSNGGTDGCVSCEKGHSCPGGTDRSPCFPGSWQGSTSQSTCKACPGGKYQNVAGQDACIDCPAGYFCPERTTDPIACGNVALYCPANTAQIISVNDGYYTIPRTGERGKRSSCNGNGEYSDEAELKACKIAPAGKKPNGDHADVVDCDAGSYSVGNSNSCLLCGEGETSVAGAASCNTCAVCGVGKYKIADCSPGEETMCGNCVKGQASMGGGATACTECNSRGKYSDVDGASVCKTASAGTKPNEARDGVESCAPGTISVGGADECSVCNAGETSGEGAAGCRTCATCGLGTYQIAECTSEVETQCGVCVAGKASMGGAVEACTECDGPGEYSEGGASVCNVARAGYKPKGSGELKTGIEMCEKNTFSIGAKDECEDCQEGGHSPAGSSACEQCPQYEVYNMEKLECECLDTFMRGVNGKCTCKVGETLMGTKCELCEKVKWKGVEGVVSCNHCKEMLEGSTTKSLGSVTNSSCVCPAGKFNNMHGKCEDVMEGIDAVTPGMTLADMEIRPEYWRTSPTSIDVRECPVPEACVGGNRSDENGLCLEGHSGPYCNLCVDGWAKDPFLICKKCDIDVTSVALTILVVVVMVGAGVCLYYVVKAKLQGGNGTVWKRLKNGGKILFTGFQITASLPAVVPAIPMPETFKEAVKTIQFLNADLFQFVSAGCWSGNFNFYNRVLAVTLPIMLACGLLIVLGRRSRGQGGSRFYNVAIAITYLTLPAVTTTVFGIFSCDELDDMRDLLRVDYSIDCEEGMRPFWLFYGVIMVLVFPVGVSGAYFSILYVNREKIKQREEEREQDLELMNIAFLFDPYKPEFWYFEVVETLRRLLMTGALSSVRPGSFTQLSWGMSLSIFFTVLLATIKPYSESRDNWIAILSSGLLILVFLASSFMKYNQHITEDSYDAQGMDVLLILSYVTVFVLFLWWAFYQKDDLKPSATTMAKNVLKGKGSSSFRSSMGESQQSFGGGEGGGGSKRWLGPIERIGSYLKEREKASYEKEYKKKPKADLGLKVGGRLSDVGVPPPPRRDENGVEMKKRTLITAMTRQGPDSAQYGALWHDLKQFFTLGVVGERCSGPGGSASAKEFVVVEGRVVMGLVVREEAW</sequence>
<feature type="transmembrane region" description="Helical" evidence="2">
    <location>
        <begin position="1282"/>
        <end position="1300"/>
    </location>
</feature>
<feature type="domain" description="Tyrosine-protein kinase ephrin type A/B receptor-like" evidence="4">
    <location>
        <begin position="696"/>
        <end position="726"/>
    </location>
</feature>
<feature type="compositionally biased region" description="Gly residues" evidence="1">
    <location>
        <begin position="1624"/>
        <end position="1633"/>
    </location>
</feature>
<protein>
    <recommendedName>
        <fullName evidence="4">Tyrosine-protein kinase ephrin type A/B receptor-like domain-containing protein</fullName>
    </recommendedName>
</protein>
<keyword evidence="3" id="KW-0732">Signal</keyword>
<evidence type="ECO:0000313" key="5">
    <source>
        <dbReference type="EMBL" id="GMI14038.1"/>
    </source>
</evidence>
<reference evidence="6" key="1">
    <citation type="journal article" date="2023" name="Commun. Biol.">
        <title>Genome analysis of Parmales, the sister group of diatoms, reveals the evolutionary specialization of diatoms from phago-mixotrophs to photoautotrophs.</title>
        <authorList>
            <person name="Ban H."/>
            <person name="Sato S."/>
            <person name="Yoshikawa S."/>
            <person name="Yamada K."/>
            <person name="Nakamura Y."/>
            <person name="Ichinomiya M."/>
            <person name="Sato N."/>
            <person name="Blanc-Mathieu R."/>
            <person name="Endo H."/>
            <person name="Kuwata A."/>
            <person name="Ogata H."/>
        </authorList>
    </citation>
    <scope>NUCLEOTIDE SEQUENCE [LARGE SCALE GENOMIC DNA]</scope>
    <source>
        <strain evidence="6">NIES 3700</strain>
    </source>
</reference>
<dbReference type="Pfam" id="PF13385">
    <property type="entry name" value="Laminin_G_3"/>
    <property type="match status" value="2"/>
</dbReference>
<feature type="region of interest" description="Disordered" evidence="1">
    <location>
        <begin position="1609"/>
        <end position="1633"/>
    </location>
</feature>
<feature type="transmembrane region" description="Helical" evidence="2">
    <location>
        <begin position="1569"/>
        <end position="1588"/>
    </location>
</feature>
<dbReference type="SUPFAM" id="SSF49899">
    <property type="entry name" value="Concanavalin A-like lectins/glucanases"/>
    <property type="match status" value="2"/>
</dbReference>
<dbReference type="EMBL" id="BRXW01000206">
    <property type="protein sequence ID" value="GMI14038.1"/>
    <property type="molecule type" value="Genomic_DNA"/>
</dbReference>
<evidence type="ECO:0000256" key="2">
    <source>
        <dbReference type="SAM" id="Phobius"/>
    </source>
</evidence>
<dbReference type="InterPro" id="IPR009030">
    <property type="entry name" value="Growth_fac_rcpt_cys_sf"/>
</dbReference>
<evidence type="ECO:0000256" key="3">
    <source>
        <dbReference type="SAM" id="SignalP"/>
    </source>
</evidence>
<dbReference type="PANTHER" id="PTHR11319:SF35">
    <property type="entry name" value="OUTER MEMBRANE PROTEIN PMPC-RELATED"/>
    <property type="match status" value="1"/>
</dbReference>
<feature type="transmembrane region" description="Helical" evidence="2">
    <location>
        <begin position="1531"/>
        <end position="1548"/>
    </location>
</feature>
<comment type="caution">
    <text evidence="5">The sequence shown here is derived from an EMBL/GenBank/DDBJ whole genome shotgun (WGS) entry which is preliminary data.</text>
</comment>
<feature type="transmembrane region" description="Helical" evidence="2">
    <location>
        <begin position="1368"/>
        <end position="1391"/>
    </location>
</feature>
<keyword evidence="2" id="KW-0812">Transmembrane</keyword>
<evidence type="ECO:0000313" key="6">
    <source>
        <dbReference type="Proteomes" id="UP001165122"/>
    </source>
</evidence>
<dbReference type="Gene3D" id="2.60.120.200">
    <property type="match status" value="2"/>
</dbReference>
<feature type="transmembrane region" description="Helical" evidence="2">
    <location>
        <begin position="1240"/>
        <end position="1261"/>
    </location>
</feature>
<feature type="compositionally biased region" description="Low complexity" evidence="1">
    <location>
        <begin position="1609"/>
        <end position="1623"/>
    </location>
</feature>
<dbReference type="Pfam" id="PF07699">
    <property type="entry name" value="Ephrin_rec_like"/>
    <property type="match status" value="1"/>
</dbReference>
<dbReference type="SMART" id="SM01411">
    <property type="entry name" value="Ephrin_rec_like"/>
    <property type="match status" value="10"/>
</dbReference>
<dbReference type="SUPFAM" id="SSF57184">
    <property type="entry name" value="Growth factor receptor domain"/>
    <property type="match status" value="2"/>
</dbReference>
<feature type="transmembrane region" description="Helical" evidence="2">
    <location>
        <begin position="1335"/>
        <end position="1356"/>
    </location>
</feature>
<dbReference type="InterPro" id="IPR013320">
    <property type="entry name" value="ConA-like_dom_sf"/>
</dbReference>
<dbReference type="PANTHER" id="PTHR11319">
    <property type="entry name" value="G PROTEIN-COUPLED RECEPTOR-RELATED"/>
    <property type="match status" value="1"/>
</dbReference>
<evidence type="ECO:0000256" key="1">
    <source>
        <dbReference type="SAM" id="MobiDB-lite"/>
    </source>
</evidence>
<evidence type="ECO:0000259" key="4">
    <source>
        <dbReference type="Pfam" id="PF07699"/>
    </source>
</evidence>
<dbReference type="OrthoDB" id="122341at2759"/>
<name>A0A9W7FKU8_9STRA</name>
<dbReference type="Gene3D" id="2.10.50.10">
    <property type="entry name" value="Tumor Necrosis Factor Receptor, subunit A, domain 2"/>
    <property type="match status" value="2"/>
</dbReference>